<dbReference type="AlphaFoldDB" id="K9YLY7"/>
<dbReference type="STRING" id="292563.Cyast_1931"/>
<dbReference type="BioCyc" id="CSTA292563:G1353-1938-MONOMER"/>
<dbReference type="eggNOG" id="ENOG5032S41">
    <property type="taxonomic scope" value="Bacteria"/>
</dbReference>
<dbReference type="KEGG" id="csn:Cyast_1931"/>
<evidence type="ECO:0000313" key="3">
    <source>
        <dbReference type="Proteomes" id="UP000010483"/>
    </source>
</evidence>
<dbReference type="Pfam" id="PF24869">
    <property type="entry name" value="DUF7734"/>
    <property type="match status" value="1"/>
</dbReference>
<reference evidence="3" key="1">
    <citation type="journal article" date="2013" name="Proc. Natl. Acad. Sci. U.S.A.">
        <title>Improving the coverage of the cyanobacterial phylum using diversity-driven genome sequencing.</title>
        <authorList>
            <person name="Shih P.M."/>
            <person name="Wu D."/>
            <person name="Latifi A."/>
            <person name="Axen S.D."/>
            <person name="Fewer D.P."/>
            <person name="Talla E."/>
            <person name="Calteau A."/>
            <person name="Cai F."/>
            <person name="Tandeau de Marsac N."/>
            <person name="Rippka R."/>
            <person name="Herdman M."/>
            <person name="Sivonen K."/>
            <person name="Coursin T."/>
            <person name="Laurent T."/>
            <person name="Goodwin L."/>
            <person name="Nolan M."/>
            <person name="Davenport K.W."/>
            <person name="Han C.S."/>
            <person name="Rubin E.M."/>
            <person name="Eisen J.A."/>
            <person name="Woyke T."/>
            <person name="Gugger M."/>
            <person name="Kerfeld C.A."/>
        </authorList>
    </citation>
    <scope>NUCLEOTIDE SEQUENCE [LARGE SCALE GENOMIC DNA]</scope>
    <source>
        <strain evidence="3">ATCC 29140 / PCC 7202</strain>
    </source>
</reference>
<gene>
    <name evidence="2" type="ordered locus">Cyast_1931</name>
</gene>
<dbReference type="InterPro" id="IPR056636">
    <property type="entry name" value="DUF7734"/>
</dbReference>
<dbReference type="PANTHER" id="PTHR36729:SF2">
    <property type="entry name" value="EXPRESSED PROTEIN"/>
    <property type="match status" value="1"/>
</dbReference>
<evidence type="ECO:0000259" key="1">
    <source>
        <dbReference type="Pfam" id="PF24869"/>
    </source>
</evidence>
<proteinExistence type="predicted"/>
<keyword evidence="3" id="KW-1185">Reference proteome</keyword>
<dbReference type="EMBL" id="CP003940">
    <property type="protein sequence ID" value="AFZ47884.1"/>
    <property type="molecule type" value="Genomic_DNA"/>
</dbReference>
<evidence type="ECO:0000313" key="2">
    <source>
        <dbReference type="EMBL" id="AFZ47884.1"/>
    </source>
</evidence>
<protein>
    <recommendedName>
        <fullName evidence="1">DUF7734 domain-containing protein</fullName>
    </recommendedName>
</protein>
<dbReference type="Proteomes" id="UP000010483">
    <property type="component" value="Chromosome"/>
</dbReference>
<accession>K9YLY7</accession>
<dbReference type="PANTHER" id="PTHR36729">
    <property type="entry name" value="EXPRESSED PROTEIN"/>
    <property type="match status" value="1"/>
</dbReference>
<feature type="domain" description="DUF7734" evidence="1">
    <location>
        <begin position="7"/>
        <end position="91"/>
    </location>
</feature>
<dbReference type="HOGENOM" id="CLU_172539_1_0_3"/>
<organism evidence="2 3">
    <name type="scientific">Cyanobacterium stanieri (strain ATCC 29140 / PCC 7202)</name>
    <dbReference type="NCBI Taxonomy" id="292563"/>
    <lineage>
        <taxon>Bacteria</taxon>
        <taxon>Bacillati</taxon>
        <taxon>Cyanobacteriota</taxon>
        <taxon>Cyanophyceae</taxon>
        <taxon>Oscillatoriophycideae</taxon>
        <taxon>Chroococcales</taxon>
        <taxon>Geminocystaceae</taxon>
        <taxon>Cyanobacterium</taxon>
    </lineage>
</organism>
<sequence>MNNLLFKIEEYSKDNPQLVVVVQAQDNGQNLEIMTFRGFSSNLTGATEYDPDLPVLSSSGIILSVDLLQAPYNPVNPQYIQQNLTPAQFEANFLS</sequence>
<name>K9YLY7_CYASC</name>